<dbReference type="AlphaFoldDB" id="A0A8T2TS92"/>
<feature type="transmembrane region" description="Helical" evidence="1">
    <location>
        <begin position="20"/>
        <end position="39"/>
    </location>
</feature>
<dbReference type="EMBL" id="CM035416">
    <property type="protein sequence ID" value="KAH7425652.1"/>
    <property type="molecule type" value="Genomic_DNA"/>
</dbReference>
<proteinExistence type="predicted"/>
<name>A0A8T2TS92_CERRI</name>
<evidence type="ECO:0000313" key="2">
    <source>
        <dbReference type="EMBL" id="KAH7425652.1"/>
    </source>
</evidence>
<protein>
    <submittedName>
        <fullName evidence="2">Uncharacterized protein</fullName>
    </submittedName>
</protein>
<keyword evidence="1" id="KW-0812">Transmembrane</keyword>
<dbReference type="Proteomes" id="UP000825935">
    <property type="component" value="Chromosome 11"/>
</dbReference>
<reference evidence="2" key="1">
    <citation type="submission" date="2021-08" db="EMBL/GenBank/DDBJ databases">
        <title>WGS assembly of Ceratopteris richardii.</title>
        <authorList>
            <person name="Marchant D.B."/>
            <person name="Chen G."/>
            <person name="Jenkins J."/>
            <person name="Shu S."/>
            <person name="Leebens-Mack J."/>
            <person name="Grimwood J."/>
            <person name="Schmutz J."/>
            <person name="Soltis P."/>
            <person name="Soltis D."/>
            <person name="Chen Z.-H."/>
        </authorList>
    </citation>
    <scope>NUCLEOTIDE SEQUENCE</scope>
    <source>
        <strain evidence="2">Whitten #5841</strain>
        <tissue evidence="2">Leaf</tissue>
    </source>
</reference>
<comment type="caution">
    <text evidence="2">The sequence shown here is derived from an EMBL/GenBank/DDBJ whole genome shotgun (WGS) entry which is preliminary data.</text>
</comment>
<keyword evidence="3" id="KW-1185">Reference proteome</keyword>
<organism evidence="2 3">
    <name type="scientific">Ceratopteris richardii</name>
    <name type="common">Triangle waterfern</name>
    <dbReference type="NCBI Taxonomy" id="49495"/>
    <lineage>
        <taxon>Eukaryota</taxon>
        <taxon>Viridiplantae</taxon>
        <taxon>Streptophyta</taxon>
        <taxon>Embryophyta</taxon>
        <taxon>Tracheophyta</taxon>
        <taxon>Polypodiopsida</taxon>
        <taxon>Polypodiidae</taxon>
        <taxon>Polypodiales</taxon>
        <taxon>Pteridineae</taxon>
        <taxon>Pteridaceae</taxon>
        <taxon>Parkerioideae</taxon>
        <taxon>Ceratopteris</taxon>
    </lineage>
</organism>
<accession>A0A8T2TS92</accession>
<keyword evidence="1" id="KW-1133">Transmembrane helix</keyword>
<gene>
    <name evidence="2" type="ORF">KP509_11G064200</name>
</gene>
<evidence type="ECO:0000313" key="3">
    <source>
        <dbReference type="Proteomes" id="UP000825935"/>
    </source>
</evidence>
<evidence type="ECO:0000256" key="1">
    <source>
        <dbReference type="SAM" id="Phobius"/>
    </source>
</evidence>
<keyword evidence="1" id="KW-0472">Membrane</keyword>
<sequence length="44" mass="4862">MHPMDTLTSLMDTLTSLSGFALLSPKVLFVLTATELLLWRNLLG</sequence>